<dbReference type="EMBL" id="UINC01213140">
    <property type="protein sequence ID" value="SVE37779.1"/>
    <property type="molecule type" value="Genomic_DNA"/>
</dbReference>
<gene>
    <name evidence="1" type="ORF">METZ01_LOCUS490633</name>
</gene>
<sequence length="146" mass="16624">EAVVSTLRALDVQMNGQNLFGMVSDIEAAGMEQFQFADPTGESEMGFDWMHTVGLLERLKFVNRVANPPQPRDSRGNWNPRDLMNRWRLTNDEFVADYFSLLLFGGDVLEAQKALAKESYAQGNTPEDRMRYAVSYLLSLPPFQKQ</sequence>
<evidence type="ECO:0000313" key="1">
    <source>
        <dbReference type="EMBL" id="SVE37779.1"/>
    </source>
</evidence>
<dbReference type="AlphaFoldDB" id="A0A383D0G1"/>
<accession>A0A383D0G1</accession>
<feature type="non-terminal residue" evidence="1">
    <location>
        <position position="1"/>
    </location>
</feature>
<dbReference type="Pfam" id="PF08811">
    <property type="entry name" value="DUF1800"/>
    <property type="match status" value="1"/>
</dbReference>
<protein>
    <recommendedName>
        <fullName evidence="2">DUF1800 domain-containing protein</fullName>
    </recommendedName>
</protein>
<dbReference type="InterPro" id="IPR014917">
    <property type="entry name" value="DUF1800"/>
</dbReference>
<proteinExistence type="predicted"/>
<name>A0A383D0G1_9ZZZZ</name>
<evidence type="ECO:0008006" key="2">
    <source>
        <dbReference type="Google" id="ProtNLM"/>
    </source>
</evidence>
<reference evidence="1" key="1">
    <citation type="submission" date="2018-05" db="EMBL/GenBank/DDBJ databases">
        <authorList>
            <person name="Lanie J.A."/>
            <person name="Ng W.-L."/>
            <person name="Kazmierczak K.M."/>
            <person name="Andrzejewski T.M."/>
            <person name="Davidsen T.M."/>
            <person name="Wayne K.J."/>
            <person name="Tettelin H."/>
            <person name="Glass J.I."/>
            <person name="Rusch D."/>
            <person name="Podicherti R."/>
            <person name="Tsui H.-C.T."/>
            <person name="Winkler M.E."/>
        </authorList>
    </citation>
    <scope>NUCLEOTIDE SEQUENCE</scope>
</reference>
<organism evidence="1">
    <name type="scientific">marine metagenome</name>
    <dbReference type="NCBI Taxonomy" id="408172"/>
    <lineage>
        <taxon>unclassified sequences</taxon>
        <taxon>metagenomes</taxon>
        <taxon>ecological metagenomes</taxon>
    </lineage>
</organism>